<organism evidence="2 3">
    <name type="scientific">Pedobacter flavus</name>
    <dbReference type="NCBI Taxonomy" id="3113906"/>
    <lineage>
        <taxon>Bacteria</taxon>
        <taxon>Pseudomonadati</taxon>
        <taxon>Bacteroidota</taxon>
        <taxon>Sphingobacteriia</taxon>
        <taxon>Sphingobacteriales</taxon>
        <taxon>Sphingobacteriaceae</taxon>
        <taxon>Pedobacter</taxon>
    </lineage>
</organism>
<evidence type="ECO:0000256" key="1">
    <source>
        <dbReference type="SAM" id="Phobius"/>
    </source>
</evidence>
<feature type="transmembrane region" description="Helical" evidence="1">
    <location>
        <begin position="62"/>
        <end position="83"/>
    </location>
</feature>
<comment type="caution">
    <text evidence="2">The sequence shown here is derived from an EMBL/GenBank/DDBJ whole genome shotgun (WGS) entry which is preliminary data.</text>
</comment>
<feature type="transmembrane region" description="Helical" evidence="1">
    <location>
        <begin position="104"/>
        <end position="122"/>
    </location>
</feature>
<dbReference type="Proteomes" id="UP001337681">
    <property type="component" value="Unassembled WGS sequence"/>
</dbReference>
<proteinExistence type="predicted"/>
<gene>
    <name evidence="2" type="ORF">VRU49_03805</name>
</gene>
<evidence type="ECO:0000313" key="3">
    <source>
        <dbReference type="Proteomes" id="UP001337681"/>
    </source>
</evidence>
<evidence type="ECO:0000313" key="2">
    <source>
        <dbReference type="EMBL" id="MEE1884541.1"/>
    </source>
</evidence>
<name>A0ABU7GZX3_9SPHI</name>
<keyword evidence="1" id="KW-1133">Transmembrane helix</keyword>
<protein>
    <recommendedName>
        <fullName evidence="4">DUF805 domain-containing protein</fullName>
    </recommendedName>
</protein>
<keyword evidence="3" id="KW-1185">Reference proteome</keyword>
<evidence type="ECO:0008006" key="4">
    <source>
        <dbReference type="Google" id="ProtNLM"/>
    </source>
</evidence>
<keyword evidence="1" id="KW-0472">Membrane</keyword>
<keyword evidence="1" id="KW-0812">Transmembrane</keyword>
<accession>A0ABU7GZX3</accession>
<sequence length="128" mass="15186">MRIIYQVFYNFYAKDKEVDPFRWMSAGGLFFLSLFFLGINFLHLFNFIADTKVGFNYSKGELLMLLIPMLGMVFLYLLCVLKIERKGYMETYEKYPISNRANTVVWIFFWLNAVSTFIIPIVQKLELS</sequence>
<dbReference type="RefSeq" id="WP_330145455.1">
    <property type="nucleotide sequence ID" value="NZ_JAZDQU010000001.1"/>
</dbReference>
<reference evidence="2 3" key="1">
    <citation type="submission" date="2024-01" db="EMBL/GenBank/DDBJ databases">
        <title>Pedobacter sp. nov., isolated from oil-contaminated soil.</title>
        <authorList>
            <person name="Le N.T.T."/>
        </authorList>
    </citation>
    <scope>NUCLEOTIDE SEQUENCE [LARGE SCALE GENOMIC DNA]</scope>
    <source>
        <strain evidence="2 3">VNH31</strain>
    </source>
</reference>
<feature type="transmembrane region" description="Helical" evidence="1">
    <location>
        <begin position="21"/>
        <end position="42"/>
    </location>
</feature>
<dbReference type="EMBL" id="JAZDQU010000001">
    <property type="protein sequence ID" value="MEE1884541.1"/>
    <property type="molecule type" value="Genomic_DNA"/>
</dbReference>